<keyword evidence="1" id="KW-0233">DNA recombination</keyword>
<evidence type="ECO:0000313" key="3">
    <source>
        <dbReference type="Proteomes" id="UP001159405"/>
    </source>
</evidence>
<feature type="non-terminal residue" evidence="2">
    <location>
        <position position="95"/>
    </location>
</feature>
<gene>
    <name evidence="2" type="ORF">PLOB_00040647</name>
</gene>
<protein>
    <submittedName>
        <fullName evidence="2">Uncharacterized protein</fullName>
    </submittedName>
</protein>
<dbReference type="InterPro" id="IPR011010">
    <property type="entry name" value="DNA_brk_join_enz"/>
</dbReference>
<name>A0ABN8P9Y5_9CNID</name>
<keyword evidence="3" id="KW-1185">Reference proteome</keyword>
<evidence type="ECO:0000256" key="1">
    <source>
        <dbReference type="ARBA" id="ARBA00023172"/>
    </source>
</evidence>
<evidence type="ECO:0000313" key="2">
    <source>
        <dbReference type="EMBL" id="CAH3139115.1"/>
    </source>
</evidence>
<dbReference type="Proteomes" id="UP001159405">
    <property type="component" value="Unassembled WGS sequence"/>
</dbReference>
<dbReference type="SUPFAM" id="SSF56349">
    <property type="entry name" value="DNA breaking-rejoining enzymes"/>
    <property type="match status" value="1"/>
</dbReference>
<proteinExistence type="predicted"/>
<comment type="caution">
    <text evidence="2">The sequence shown here is derived from an EMBL/GenBank/DDBJ whole genome shotgun (WGS) entry which is preliminary data.</text>
</comment>
<reference evidence="2 3" key="1">
    <citation type="submission" date="2022-05" db="EMBL/GenBank/DDBJ databases">
        <authorList>
            <consortium name="Genoscope - CEA"/>
            <person name="William W."/>
        </authorList>
    </citation>
    <scope>NUCLEOTIDE SEQUENCE [LARGE SCALE GENOMIC DNA]</scope>
</reference>
<dbReference type="EMBL" id="CALNXK010000062">
    <property type="protein sequence ID" value="CAH3139115.1"/>
    <property type="molecule type" value="Genomic_DNA"/>
</dbReference>
<dbReference type="InterPro" id="IPR013762">
    <property type="entry name" value="Integrase-like_cat_sf"/>
</dbReference>
<sequence>MFHRMCALTPASPMSPAFVLSSPDSSLSAVFRERLFSAAIPHAHAYRGHSFRRGGANWAFQCQVPGELIQVFGDWSSDAYKIYLEFSLPAKLPVA</sequence>
<accession>A0ABN8P9Y5</accession>
<organism evidence="2 3">
    <name type="scientific">Porites lobata</name>
    <dbReference type="NCBI Taxonomy" id="104759"/>
    <lineage>
        <taxon>Eukaryota</taxon>
        <taxon>Metazoa</taxon>
        <taxon>Cnidaria</taxon>
        <taxon>Anthozoa</taxon>
        <taxon>Hexacorallia</taxon>
        <taxon>Scleractinia</taxon>
        <taxon>Fungiina</taxon>
        <taxon>Poritidae</taxon>
        <taxon>Porites</taxon>
    </lineage>
</organism>
<dbReference type="Gene3D" id="1.10.443.10">
    <property type="entry name" value="Intergrase catalytic core"/>
    <property type="match status" value="1"/>
</dbReference>